<gene>
    <name evidence="2" type="ORF">SLEP1_g10112</name>
</gene>
<keyword evidence="3" id="KW-1185">Reference proteome</keyword>
<protein>
    <submittedName>
        <fullName evidence="2">Uncharacterized protein</fullName>
    </submittedName>
</protein>
<sequence length="177" mass="19105">MMLINALKDLNSLPASESKNDDSSRGCFTKPCNGNMNENVEEKQREKSSPIHVNGGETVNSGVEVANSEIEFIEYENLSDLEDIDTSLKKSLNLSQGINVLFTKCSATGVEGIKTYGIDRLIQVAASQHIDQHPESREACSNLSSGVSNCIQEILLSLVSNSTQASRVGLLEALSSI</sequence>
<accession>A0AAV5IGI1</accession>
<dbReference type="Proteomes" id="UP001054252">
    <property type="component" value="Unassembled WGS sequence"/>
</dbReference>
<proteinExistence type="predicted"/>
<feature type="compositionally biased region" description="Basic and acidic residues" evidence="1">
    <location>
        <begin position="40"/>
        <end position="49"/>
    </location>
</feature>
<organism evidence="2 3">
    <name type="scientific">Rubroshorea leprosula</name>
    <dbReference type="NCBI Taxonomy" id="152421"/>
    <lineage>
        <taxon>Eukaryota</taxon>
        <taxon>Viridiplantae</taxon>
        <taxon>Streptophyta</taxon>
        <taxon>Embryophyta</taxon>
        <taxon>Tracheophyta</taxon>
        <taxon>Spermatophyta</taxon>
        <taxon>Magnoliopsida</taxon>
        <taxon>eudicotyledons</taxon>
        <taxon>Gunneridae</taxon>
        <taxon>Pentapetalae</taxon>
        <taxon>rosids</taxon>
        <taxon>malvids</taxon>
        <taxon>Malvales</taxon>
        <taxon>Dipterocarpaceae</taxon>
        <taxon>Rubroshorea</taxon>
    </lineage>
</organism>
<name>A0AAV5IGI1_9ROSI</name>
<comment type="caution">
    <text evidence="2">The sequence shown here is derived from an EMBL/GenBank/DDBJ whole genome shotgun (WGS) entry which is preliminary data.</text>
</comment>
<dbReference type="AlphaFoldDB" id="A0AAV5IGI1"/>
<dbReference type="EMBL" id="BPVZ01000011">
    <property type="protein sequence ID" value="GKU96932.1"/>
    <property type="molecule type" value="Genomic_DNA"/>
</dbReference>
<evidence type="ECO:0000313" key="2">
    <source>
        <dbReference type="EMBL" id="GKU96932.1"/>
    </source>
</evidence>
<evidence type="ECO:0000256" key="1">
    <source>
        <dbReference type="SAM" id="MobiDB-lite"/>
    </source>
</evidence>
<reference evidence="2 3" key="1">
    <citation type="journal article" date="2021" name="Commun. Biol.">
        <title>The genome of Shorea leprosula (Dipterocarpaceae) highlights the ecological relevance of drought in aseasonal tropical rainforests.</title>
        <authorList>
            <person name="Ng K.K.S."/>
            <person name="Kobayashi M.J."/>
            <person name="Fawcett J.A."/>
            <person name="Hatakeyama M."/>
            <person name="Paape T."/>
            <person name="Ng C.H."/>
            <person name="Ang C.C."/>
            <person name="Tnah L.H."/>
            <person name="Lee C.T."/>
            <person name="Nishiyama T."/>
            <person name="Sese J."/>
            <person name="O'Brien M.J."/>
            <person name="Copetti D."/>
            <person name="Mohd Noor M.I."/>
            <person name="Ong R.C."/>
            <person name="Putra M."/>
            <person name="Sireger I.Z."/>
            <person name="Indrioko S."/>
            <person name="Kosugi Y."/>
            <person name="Izuno A."/>
            <person name="Isagi Y."/>
            <person name="Lee S.L."/>
            <person name="Shimizu K.K."/>
        </authorList>
    </citation>
    <scope>NUCLEOTIDE SEQUENCE [LARGE SCALE GENOMIC DNA]</scope>
    <source>
        <strain evidence="2">214</strain>
    </source>
</reference>
<feature type="region of interest" description="Disordered" evidence="1">
    <location>
        <begin position="13"/>
        <end position="55"/>
    </location>
</feature>
<evidence type="ECO:0000313" key="3">
    <source>
        <dbReference type="Proteomes" id="UP001054252"/>
    </source>
</evidence>